<dbReference type="Pfam" id="PF01381">
    <property type="entry name" value="HTH_3"/>
    <property type="match status" value="1"/>
</dbReference>
<evidence type="ECO:0000313" key="3">
    <source>
        <dbReference type="EMBL" id="KZL37727.1"/>
    </source>
</evidence>
<proteinExistence type="predicted"/>
<protein>
    <recommendedName>
        <fullName evidence="2">HTH cro/C1-type domain-containing protein</fullName>
    </recommendedName>
</protein>
<organism evidence="3 4">
    <name type="scientific">Secundilactobacillus collinoides</name>
    <name type="common">Lactobacillus collinoides</name>
    <dbReference type="NCBI Taxonomy" id="33960"/>
    <lineage>
        <taxon>Bacteria</taxon>
        <taxon>Bacillati</taxon>
        <taxon>Bacillota</taxon>
        <taxon>Bacilli</taxon>
        <taxon>Lactobacillales</taxon>
        <taxon>Lactobacillaceae</taxon>
        <taxon>Secundilactobacillus</taxon>
    </lineage>
</organism>
<comment type="caution">
    <text evidence="3">The sequence shown here is derived from an EMBL/GenBank/DDBJ whole genome shotgun (WGS) entry which is preliminary data.</text>
</comment>
<dbReference type="OrthoDB" id="9812495at2"/>
<sequence>MTTGEKLILLRSQKGFTQAKLSDLSKVPQTTISGIENTTKTPGLITAIKLAKALGVDAEDLLPEKEVTK</sequence>
<gene>
    <name evidence="3" type="ORF">TY91_12365</name>
</gene>
<dbReference type="Proteomes" id="UP000076480">
    <property type="component" value="Unassembled WGS sequence"/>
</dbReference>
<evidence type="ECO:0000256" key="1">
    <source>
        <dbReference type="ARBA" id="ARBA00023125"/>
    </source>
</evidence>
<keyword evidence="4" id="KW-1185">Reference proteome</keyword>
<dbReference type="AlphaFoldDB" id="A0A166GAA3"/>
<dbReference type="RefSeq" id="WP_054759857.1">
    <property type="nucleotide sequence ID" value="NZ_JYDC01000079.1"/>
</dbReference>
<dbReference type="SMART" id="SM00530">
    <property type="entry name" value="HTH_XRE"/>
    <property type="match status" value="1"/>
</dbReference>
<reference evidence="3 4" key="1">
    <citation type="submission" date="2015-02" db="EMBL/GenBank/DDBJ databases">
        <title>Draft genome sequence of Lactobacillus collinoides CUPV2371 isolated from a natural cider, the first genome sequence of a strain of this species.</title>
        <authorList>
            <person name="Puertas A.I."/>
            <person name="Spano G."/>
            <person name="Capozzi V."/>
            <person name="Lamontanara A."/>
            <person name="Orru L."/>
            <person name="Duenas M.T."/>
        </authorList>
    </citation>
    <scope>NUCLEOTIDE SEQUENCE [LARGE SCALE GENOMIC DNA]</scope>
    <source>
        <strain evidence="3 4">237</strain>
    </source>
</reference>
<evidence type="ECO:0000259" key="2">
    <source>
        <dbReference type="PROSITE" id="PS50943"/>
    </source>
</evidence>
<dbReference type="Gene3D" id="1.10.260.40">
    <property type="entry name" value="lambda repressor-like DNA-binding domains"/>
    <property type="match status" value="1"/>
</dbReference>
<dbReference type="InterPro" id="IPR050807">
    <property type="entry name" value="TransReg_Diox_bact_type"/>
</dbReference>
<dbReference type="PANTHER" id="PTHR46797:SF1">
    <property type="entry name" value="METHYLPHOSPHONATE SYNTHASE"/>
    <property type="match status" value="1"/>
</dbReference>
<evidence type="ECO:0000313" key="4">
    <source>
        <dbReference type="Proteomes" id="UP000076480"/>
    </source>
</evidence>
<dbReference type="PANTHER" id="PTHR46797">
    <property type="entry name" value="HTH-TYPE TRANSCRIPTIONAL REGULATOR"/>
    <property type="match status" value="1"/>
</dbReference>
<accession>A0A166GAA3</accession>
<dbReference type="SUPFAM" id="SSF47413">
    <property type="entry name" value="lambda repressor-like DNA-binding domains"/>
    <property type="match status" value="1"/>
</dbReference>
<dbReference type="InterPro" id="IPR001387">
    <property type="entry name" value="Cro/C1-type_HTH"/>
</dbReference>
<dbReference type="PROSITE" id="PS50943">
    <property type="entry name" value="HTH_CROC1"/>
    <property type="match status" value="1"/>
</dbReference>
<dbReference type="GO" id="GO:0003700">
    <property type="term" value="F:DNA-binding transcription factor activity"/>
    <property type="evidence" value="ECO:0007669"/>
    <property type="project" value="TreeGrafter"/>
</dbReference>
<dbReference type="GO" id="GO:0005829">
    <property type="term" value="C:cytosol"/>
    <property type="evidence" value="ECO:0007669"/>
    <property type="project" value="TreeGrafter"/>
</dbReference>
<dbReference type="PATRIC" id="fig|33960.6.peg.3156"/>
<name>A0A166GAA3_SECCO</name>
<dbReference type="CDD" id="cd00093">
    <property type="entry name" value="HTH_XRE"/>
    <property type="match status" value="1"/>
</dbReference>
<dbReference type="EMBL" id="JYDC01000079">
    <property type="protein sequence ID" value="KZL37727.1"/>
    <property type="molecule type" value="Genomic_DNA"/>
</dbReference>
<feature type="domain" description="HTH cro/C1-type" evidence="2">
    <location>
        <begin position="7"/>
        <end position="61"/>
    </location>
</feature>
<dbReference type="GO" id="GO:0003677">
    <property type="term" value="F:DNA binding"/>
    <property type="evidence" value="ECO:0007669"/>
    <property type="project" value="UniProtKB-KW"/>
</dbReference>
<keyword evidence="1" id="KW-0238">DNA-binding</keyword>
<dbReference type="InterPro" id="IPR010982">
    <property type="entry name" value="Lambda_DNA-bd_dom_sf"/>
</dbReference>